<evidence type="ECO:0000313" key="8">
    <source>
        <dbReference type="EMBL" id="KKN85728.1"/>
    </source>
</evidence>
<dbReference type="PANTHER" id="PTHR43750:SF1">
    <property type="entry name" value="GDP-MANNOSE 6-DEHYDROGENASE"/>
    <property type="match status" value="1"/>
</dbReference>
<dbReference type="Pfam" id="PF03720">
    <property type="entry name" value="UDPG_MGDP_dh_C"/>
    <property type="match status" value="1"/>
</dbReference>
<dbReference type="GO" id="GO:0000271">
    <property type="term" value="P:polysaccharide biosynthetic process"/>
    <property type="evidence" value="ECO:0007669"/>
    <property type="project" value="InterPro"/>
</dbReference>
<dbReference type="SMART" id="SM00984">
    <property type="entry name" value="UDPG_MGDP_dh_C"/>
    <property type="match status" value="1"/>
</dbReference>
<evidence type="ECO:0000256" key="5">
    <source>
        <dbReference type="ARBA" id="ARBA00023027"/>
    </source>
</evidence>
<dbReference type="Pfam" id="PF00984">
    <property type="entry name" value="UDPG_MGDP_dh"/>
    <property type="match status" value="1"/>
</dbReference>
<dbReference type="Pfam" id="PF03721">
    <property type="entry name" value="UDPG_MGDP_dh_N"/>
    <property type="match status" value="1"/>
</dbReference>
<dbReference type="GO" id="GO:0051287">
    <property type="term" value="F:NAD binding"/>
    <property type="evidence" value="ECO:0007669"/>
    <property type="project" value="InterPro"/>
</dbReference>
<proteinExistence type="inferred from homology"/>
<dbReference type="InterPro" id="IPR014026">
    <property type="entry name" value="UDP-Glc/GDP-Man_DH_dimer"/>
</dbReference>
<keyword evidence="4" id="KW-0560">Oxidoreductase</keyword>
<comment type="catalytic activity">
    <reaction evidence="6">
        <text>UDP-alpha-D-glucose + 2 NAD(+) + H2O = UDP-alpha-D-glucuronate + 2 NADH + 3 H(+)</text>
        <dbReference type="Rhea" id="RHEA:23596"/>
        <dbReference type="ChEBI" id="CHEBI:15377"/>
        <dbReference type="ChEBI" id="CHEBI:15378"/>
        <dbReference type="ChEBI" id="CHEBI:57540"/>
        <dbReference type="ChEBI" id="CHEBI:57945"/>
        <dbReference type="ChEBI" id="CHEBI:58052"/>
        <dbReference type="ChEBI" id="CHEBI:58885"/>
        <dbReference type="EC" id="1.1.1.22"/>
    </reaction>
</comment>
<evidence type="ECO:0000259" key="7">
    <source>
        <dbReference type="SMART" id="SM00984"/>
    </source>
</evidence>
<dbReference type="SUPFAM" id="SSF52413">
    <property type="entry name" value="UDP-glucose/GDP-mannose dehydrogenase C-terminal domain"/>
    <property type="match status" value="1"/>
</dbReference>
<accession>A0A0F9X2N4</accession>
<comment type="pathway">
    <text evidence="1">Nucleotide-sugar biosynthesis; UDP-alpha-D-glucuronate biosynthesis; UDP-alpha-D-glucuronate from UDP-alpha-D-glucose: step 1/1.</text>
</comment>
<evidence type="ECO:0000256" key="4">
    <source>
        <dbReference type="ARBA" id="ARBA00023002"/>
    </source>
</evidence>
<protein>
    <recommendedName>
        <fullName evidence="3">UDP-glucose 6-dehydrogenase</fullName>
        <ecNumber evidence="3">1.1.1.22</ecNumber>
    </recommendedName>
</protein>
<dbReference type="InterPro" id="IPR001732">
    <property type="entry name" value="UDP-Glc/GDP-Man_DH_N"/>
</dbReference>
<dbReference type="InterPro" id="IPR017476">
    <property type="entry name" value="UDP-Glc/GDP-Man"/>
</dbReference>
<evidence type="ECO:0000256" key="2">
    <source>
        <dbReference type="ARBA" id="ARBA00006601"/>
    </source>
</evidence>
<dbReference type="UniPathway" id="UPA00038">
    <property type="reaction ID" value="UER00491"/>
</dbReference>
<dbReference type="EC" id="1.1.1.22" evidence="3"/>
<dbReference type="GO" id="GO:0006065">
    <property type="term" value="P:UDP-glucuronate biosynthetic process"/>
    <property type="evidence" value="ECO:0007669"/>
    <property type="project" value="UniProtKB-UniPathway"/>
</dbReference>
<reference evidence="8" key="1">
    <citation type="journal article" date="2015" name="Nature">
        <title>Complex archaea that bridge the gap between prokaryotes and eukaryotes.</title>
        <authorList>
            <person name="Spang A."/>
            <person name="Saw J.H."/>
            <person name="Jorgensen S.L."/>
            <person name="Zaremba-Niedzwiedzka K."/>
            <person name="Martijn J."/>
            <person name="Lind A.E."/>
            <person name="van Eijk R."/>
            <person name="Schleper C."/>
            <person name="Guy L."/>
            <person name="Ettema T.J."/>
        </authorList>
    </citation>
    <scope>NUCLEOTIDE SEQUENCE</scope>
</reference>
<dbReference type="PIRSF" id="PIRSF500134">
    <property type="entry name" value="UDPglc_DH_bac"/>
    <property type="match status" value="1"/>
</dbReference>
<dbReference type="SUPFAM" id="SSF51735">
    <property type="entry name" value="NAD(P)-binding Rossmann-fold domains"/>
    <property type="match status" value="1"/>
</dbReference>
<dbReference type="InterPro" id="IPR028357">
    <property type="entry name" value="UDPglc_DH_bac"/>
</dbReference>
<gene>
    <name evidence="8" type="ORF">LCGC14_0275330</name>
</gene>
<dbReference type="EMBL" id="LAZR01000155">
    <property type="protein sequence ID" value="KKN85728.1"/>
    <property type="molecule type" value="Genomic_DNA"/>
</dbReference>
<comment type="similarity">
    <text evidence="2">Belongs to the UDP-glucose/GDP-mannose dehydrogenase family.</text>
</comment>
<keyword evidence="5" id="KW-0520">NAD</keyword>
<dbReference type="GO" id="GO:0003979">
    <property type="term" value="F:UDP-glucose 6-dehydrogenase activity"/>
    <property type="evidence" value="ECO:0007669"/>
    <property type="project" value="UniProtKB-EC"/>
</dbReference>
<sequence>MNITIVGLGKLGAPIAAAIASRGHDVIGIDKNRKVVDKINAGISPVDEPHMKQMMSAVKGSFSASTDLKQGVHGADVIGVLVPTPSLKNGKFSHEYVLDVCKRIGKAIRGTVPYGDSRIISVMSTLMPGTMEEVIKPAIEQASGYACGDSWELAYNPELVAIGSVIEDYLNPNLVIVGQSGQQAGVGLVGFILSTMLVEPHQIHQMSLTNAEIVKMGINMFVSSKIAFANLLGDICERFPGGDIDLVSAAVGSDSRVGKKYFIAGMPYGGTCFPRDVRAFEEIVEDLCIPGNFPWAVSRSNKARWRRLVDIATGCLSEKGTVAILGLSYKSGTPCMIGSPSIELARRMAAKDVRVVGYDERMRQMSLPEFIEPWSLGACLKKADVIIIANRTEQFAQISQSDFEQRQKQGTVVDCWRILRGKIQNSKKIKMRYIGVSEQR</sequence>
<name>A0A0F9X2N4_9ZZZZ</name>
<dbReference type="AlphaFoldDB" id="A0A0F9X2N4"/>
<evidence type="ECO:0000256" key="6">
    <source>
        <dbReference type="ARBA" id="ARBA00047473"/>
    </source>
</evidence>
<dbReference type="PIRSF" id="PIRSF000124">
    <property type="entry name" value="UDPglc_GDPman_dh"/>
    <property type="match status" value="1"/>
</dbReference>
<dbReference type="Gene3D" id="3.40.50.720">
    <property type="entry name" value="NAD(P)-binding Rossmann-like Domain"/>
    <property type="match status" value="2"/>
</dbReference>
<dbReference type="InterPro" id="IPR036220">
    <property type="entry name" value="UDP-Glc/GDP-Man_DH_C_sf"/>
</dbReference>
<dbReference type="InterPro" id="IPR036291">
    <property type="entry name" value="NAD(P)-bd_dom_sf"/>
</dbReference>
<organism evidence="8">
    <name type="scientific">marine sediment metagenome</name>
    <dbReference type="NCBI Taxonomy" id="412755"/>
    <lineage>
        <taxon>unclassified sequences</taxon>
        <taxon>metagenomes</taxon>
        <taxon>ecological metagenomes</taxon>
    </lineage>
</organism>
<dbReference type="InterPro" id="IPR014027">
    <property type="entry name" value="UDP-Glc/GDP-Man_DH_C"/>
</dbReference>
<evidence type="ECO:0000256" key="3">
    <source>
        <dbReference type="ARBA" id="ARBA00012954"/>
    </source>
</evidence>
<dbReference type="NCBIfam" id="TIGR03026">
    <property type="entry name" value="NDP-sugDHase"/>
    <property type="match status" value="1"/>
</dbReference>
<evidence type="ECO:0000256" key="1">
    <source>
        <dbReference type="ARBA" id="ARBA00004701"/>
    </source>
</evidence>
<dbReference type="SUPFAM" id="SSF48179">
    <property type="entry name" value="6-phosphogluconate dehydrogenase C-terminal domain-like"/>
    <property type="match status" value="1"/>
</dbReference>
<comment type="caution">
    <text evidence="8">The sequence shown here is derived from an EMBL/GenBank/DDBJ whole genome shotgun (WGS) entry which is preliminary data.</text>
</comment>
<dbReference type="InterPro" id="IPR008927">
    <property type="entry name" value="6-PGluconate_DH-like_C_sf"/>
</dbReference>
<feature type="domain" description="UDP-glucose/GDP-mannose dehydrogenase C-terminal" evidence="7">
    <location>
        <begin position="323"/>
        <end position="421"/>
    </location>
</feature>
<dbReference type="PANTHER" id="PTHR43750">
    <property type="entry name" value="UDP-GLUCOSE 6-DEHYDROGENASE TUAD"/>
    <property type="match status" value="1"/>
</dbReference>